<name>A0A2A6BWU0_PRIPA</name>
<evidence type="ECO:0000313" key="4">
    <source>
        <dbReference type="Proteomes" id="UP000005239"/>
    </source>
</evidence>
<dbReference type="GO" id="GO:0007606">
    <property type="term" value="P:sensory perception of chemical stimulus"/>
    <property type="evidence" value="ECO:0007669"/>
    <property type="project" value="InterPro"/>
</dbReference>
<dbReference type="GO" id="GO:0016020">
    <property type="term" value="C:membrane"/>
    <property type="evidence" value="ECO:0007669"/>
    <property type="project" value="InterPro"/>
</dbReference>
<dbReference type="Proteomes" id="UP000005239">
    <property type="component" value="Unassembled WGS sequence"/>
</dbReference>
<sequence>MPTLLHLLLPLAAVIAQTAAQCGGHDHPACARFMSNGFCTNTTRPLEFRQRICGRGCGLCLADCHDTSPMCAAYSRTGFCENGRFAVETKRSMCMKTCFCDKRTTTTMPTPLGNVDESLVKITDNELGPAIPQPVPVVGPGPSGPQPVPIVNPGKVPLIPNPGPQPVPLIGTGSGKDSSGLQPVPVPIVPGPEEGPLPVVVIEGGNPGPVFPGPGGPVPVPDLTGSDPNPVPVRPKTRVLGGGSTATPDKDMLQPEGVIAATEQPRRPFTSCGLLKDDSNNEVLVVHEGVSLDLARHPFNDRATSVLLLPDCEMDLWQHVGQAGHLLRINDSFLAWLGWLTQLIEMLSMLLTKVFGHPNVTQIMLAFLLDGYVLVISRTYLLYYQFSYPYVLQVDPDLGYPRPIAFDFVLLAGTFLRQYYVYSTLLSMVIVGFARLHVLNKRKYVEIKSMRVQTRCTLSLRYQIMENERVLRMISVVFYSMIACGIVQLGLALATSVFIPLESSAYDFLQAAFETSVAITPNIVVVAAISQIPGAWKGLKRRALRRKVTVEPVVMNAPNRGEDQMKLYFQQLSQSWQ</sequence>
<dbReference type="PANTHER" id="PTHR46707:SF1">
    <property type="entry name" value="COEXPRESSED WITH POLYCYSTINS-RELATED"/>
    <property type="match status" value="1"/>
</dbReference>
<evidence type="ECO:0000256" key="2">
    <source>
        <dbReference type="PROSITE-ProRule" id="PRU01005"/>
    </source>
</evidence>
<gene>
    <name evidence="3" type="primary">WBGene00272753</name>
</gene>
<dbReference type="PROSITE" id="PS51670">
    <property type="entry name" value="SHKT"/>
    <property type="match status" value="1"/>
</dbReference>
<dbReference type="EnsemblMetazoa" id="PPA34384.1">
    <property type="protein sequence ID" value="PPA34384.1"/>
    <property type="gene ID" value="WBGene00272753"/>
</dbReference>
<comment type="similarity">
    <text evidence="1">Belongs to the nematode receptor-like protein sre family.</text>
</comment>
<dbReference type="InterPro" id="IPR004151">
    <property type="entry name" value="7TM_GPCR_serpentine_rcpt_Sre"/>
</dbReference>
<reference evidence="3" key="2">
    <citation type="submission" date="2022-06" db="UniProtKB">
        <authorList>
            <consortium name="EnsemblMetazoa"/>
        </authorList>
    </citation>
    <scope>IDENTIFICATION</scope>
    <source>
        <strain evidence="3">PS312</strain>
    </source>
</reference>
<proteinExistence type="inferred from homology"/>
<organism evidence="3 4">
    <name type="scientific">Pristionchus pacificus</name>
    <name type="common">Parasitic nematode worm</name>
    <dbReference type="NCBI Taxonomy" id="54126"/>
    <lineage>
        <taxon>Eukaryota</taxon>
        <taxon>Metazoa</taxon>
        <taxon>Ecdysozoa</taxon>
        <taxon>Nematoda</taxon>
        <taxon>Chromadorea</taxon>
        <taxon>Rhabditida</taxon>
        <taxon>Rhabditina</taxon>
        <taxon>Diplogasteromorpha</taxon>
        <taxon>Diplogasteroidea</taxon>
        <taxon>Neodiplogasteridae</taxon>
        <taxon>Pristionchus</taxon>
    </lineage>
</organism>
<accession>A0A2A6BWU0</accession>
<dbReference type="AlphaFoldDB" id="A0A2A6BWU0"/>
<evidence type="ECO:0000313" key="3">
    <source>
        <dbReference type="EnsemblMetazoa" id="PPA34384.1"/>
    </source>
</evidence>
<reference evidence="4" key="1">
    <citation type="journal article" date="2008" name="Nat. Genet.">
        <title>The Pristionchus pacificus genome provides a unique perspective on nematode lifestyle and parasitism.</title>
        <authorList>
            <person name="Dieterich C."/>
            <person name="Clifton S.W."/>
            <person name="Schuster L.N."/>
            <person name="Chinwalla A."/>
            <person name="Delehaunty K."/>
            <person name="Dinkelacker I."/>
            <person name="Fulton L."/>
            <person name="Fulton R."/>
            <person name="Godfrey J."/>
            <person name="Minx P."/>
            <person name="Mitreva M."/>
            <person name="Roeseler W."/>
            <person name="Tian H."/>
            <person name="Witte H."/>
            <person name="Yang S.P."/>
            <person name="Wilson R.K."/>
            <person name="Sommer R.J."/>
        </authorList>
    </citation>
    <scope>NUCLEOTIDE SEQUENCE [LARGE SCALE GENOMIC DNA]</scope>
    <source>
        <strain evidence="4">PS312</strain>
    </source>
</reference>
<comment type="caution">
    <text evidence="2">Lacks conserved residue(s) required for the propagation of feature annotation.</text>
</comment>
<evidence type="ECO:0000256" key="1">
    <source>
        <dbReference type="ARBA" id="ARBA00006803"/>
    </source>
</evidence>
<dbReference type="SMART" id="SM00254">
    <property type="entry name" value="ShKT"/>
    <property type="match status" value="2"/>
</dbReference>
<dbReference type="PANTHER" id="PTHR46707">
    <property type="entry name" value="PROTEIN CBG07468"/>
    <property type="match status" value="1"/>
</dbReference>
<accession>A0A8R1YSH3</accession>
<dbReference type="Pfam" id="PF03125">
    <property type="entry name" value="Sre"/>
    <property type="match status" value="1"/>
</dbReference>
<dbReference type="InterPro" id="IPR003582">
    <property type="entry name" value="ShKT_dom"/>
</dbReference>
<protein>
    <submittedName>
        <fullName evidence="3">G protein-coupled receptor</fullName>
    </submittedName>
</protein>
<keyword evidence="4" id="KW-1185">Reference proteome</keyword>